<organism evidence="1 2">
    <name type="scientific">Mytilus coruscus</name>
    <name type="common">Sea mussel</name>
    <dbReference type="NCBI Taxonomy" id="42192"/>
    <lineage>
        <taxon>Eukaryota</taxon>
        <taxon>Metazoa</taxon>
        <taxon>Spiralia</taxon>
        <taxon>Lophotrochozoa</taxon>
        <taxon>Mollusca</taxon>
        <taxon>Bivalvia</taxon>
        <taxon>Autobranchia</taxon>
        <taxon>Pteriomorphia</taxon>
        <taxon>Mytilida</taxon>
        <taxon>Mytiloidea</taxon>
        <taxon>Mytilidae</taxon>
        <taxon>Mytilinae</taxon>
        <taxon>Mytilus</taxon>
    </lineage>
</organism>
<dbReference type="PANTHER" id="PTHR22605:SF16">
    <property type="entry name" value="E3 UBIQUITIN-PROTEIN LIGASE RNF213"/>
    <property type="match status" value="1"/>
</dbReference>
<keyword evidence="1" id="KW-0012">Acyltransferase</keyword>
<dbReference type="GO" id="GO:0061630">
    <property type="term" value="F:ubiquitin protein ligase activity"/>
    <property type="evidence" value="ECO:0007669"/>
    <property type="project" value="UniProtKB-EC"/>
</dbReference>
<dbReference type="InterPro" id="IPR031248">
    <property type="entry name" value="RNF213"/>
</dbReference>
<reference evidence="1 2" key="1">
    <citation type="submission" date="2020-06" db="EMBL/GenBank/DDBJ databases">
        <authorList>
            <person name="Li R."/>
            <person name="Bekaert M."/>
        </authorList>
    </citation>
    <scope>NUCLEOTIDE SEQUENCE [LARGE SCALE GENOMIC DNA]</scope>
    <source>
        <strain evidence="2">wild</strain>
    </source>
</reference>
<accession>A0A6J8ABY6</accession>
<gene>
    <name evidence="1" type="ORF">MCOR_5048</name>
</gene>
<dbReference type="EC" id="2.3.2.27" evidence="1"/>
<protein>
    <submittedName>
        <fullName evidence="1">RNF213</fullName>
        <ecNumber evidence="1">2.3.2.27</ecNumber>
    </submittedName>
</protein>
<dbReference type="EMBL" id="CACVKT020000907">
    <property type="protein sequence ID" value="CAC5363744.1"/>
    <property type="molecule type" value="Genomic_DNA"/>
</dbReference>
<keyword evidence="2" id="KW-1185">Reference proteome</keyword>
<evidence type="ECO:0000313" key="2">
    <source>
        <dbReference type="Proteomes" id="UP000507470"/>
    </source>
</evidence>
<sequence>MYTLLIIQCESGDQNGDLIACARYSIQSELQHLKKTVVQDIHVILVVQIPRITCQQFMGFQCGVWHSLHIDEVRPSYGMPAIIDMYKKPLSVILDSFWKKPDSFETPLDVISVIWGCIQKALSLVQDADADEEHSACSRTTTRVKMIFSAKGRSMQSNGGKTFMDGLALHLVQLIKEKEKQSLGIKCIISEAVKPELINRAGTFRKSIIQCIEGKIIHTLAGILAFIDKNRNMDILSNESSKGWRSSLWIEVINNPGITQLTYTHFLSHSNGCALTEFIVKGTSKEGKTFNAKMPFSWLIFQEINLVLKDWKNRIEIKEGNYSDILMKIVDTLKTMPLGKLIEQIHEEHMEELLQDYLCDFVEMTYPVKCQMESKLVCKNMLIGCSQITPNTTVGILYALARFHIAFSIFEERFRNFSTIVQVWPACSERSWEFSNTNHQLAISDVNLDLIGLQLLLNTLEQPKADTLNTSENRIAWMKTLCQYRPVIERVLDSHHHNRNEISVKAIDEARYKL</sequence>
<dbReference type="AlphaFoldDB" id="A0A6J8ABY6"/>
<evidence type="ECO:0000313" key="1">
    <source>
        <dbReference type="EMBL" id="CAC5363744.1"/>
    </source>
</evidence>
<proteinExistence type="predicted"/>
<dbReference type="OrthoDB" id="6153843at2759"/>
<dbReference type="PANTHER" id="PTHR22605">
    <property type="entry name" value="RZ-TYPE DOMAIN-CONTAINING PROTEIN"/>
    <property type="match status" value="1"/>
</dbReference>
<name>A0A6J8ABY6_MYTCO</name>
<dbReference type="Proteomes" id="UP000507470">
    <property type="component" value="Unassembled WGS sequence"/>
</dbReference>
<keyword evidence="1" id="KW-0808">Transferase</keyword>
<dbReference type="GO" id="GO:0016887">
    <property type="term" value="F:ATP hydrolysis activity"/>
    <property type="evidence" value="ECO:0007669"/>
    <property type="project" value="InterPro"/>
</dbReference>